<evidence type="ECO:0000313" key="4">
    <source>
        <dbReference type="EMBL" id="GIO47144.1"/>
    </source>
</evidence>
<reference evidence="4 5" key="1">
    <citation type="submission" date="2021-03" db="EMBL/GenBank/DDBJ databases">
        <title>Antimicrobial resistance genes in bacteria isolated from Japanese honey, and their potential for conferring macrolide and lincosamide resistance in the American foulbrood pathogen Paenibacillus larvae.</title>
        <authorList>
            <person name="Okamoto M."/>
            <person name="Kumagai M."/>
            <person name="Kanamori H."/>
            <person name="Takamatsu D."/>
        </authorList>
    </citation>
    <scope>NUCLEOTIDE SEQUENCE [LARGE SCALE GENOMIC DNA]</scope>
    <source>
        <strain evidence="4 5">J34TS1</strain>
    </source>
</reference>
<dbReference type="Pfam" id="PF00440">
    <property type="entry name" value="TetR_N"/>
    <property type="match status" value="1"/>
</dbReference>
<keyword evidence="1 2" id="KW-0238">DNA-binding</keyword>
<evidence type="ECO:0000313" key="5">
    <source>
        <dbReference type="Proteomes" id="UP000682811"/>
    </source>
</evidence>
<feature type="DNA-binding region" description="H-T-H motif" evidence="2">
    <location>
        <begin position="34"/>
        <end position="53"/>
    </location>
</feature>
<dbReference type="InterPro" id="IPR050624">
    <property type="entry name" value="HTH-type_Tx_Regulator"/>
</dbReference>
<dbReference type="PANTHER" id="PTHR43479:SF7">
    <property type="entry name" value="TETR-FAMILY TRANSCRIPTIONAL REGULATOR"/>
    <property type="match status" value="1"/>
</dbReference>
<dbReference type="PANTHER" id="PTHR43479">
    <property type="entry name" value="ACREF/ENVCD OPERON REPRESSOR-RELATED"/>
    <property type="match status" value="1"/>
</dbReference>
<dbReference type="AlphaFoldDB" id="A0A919YB32"/>
<dbReference type="GO" id="GO:0003677">
    <property type="term" value="F:DNA binding"/>
    <property type="evidence" value="ECO:0007669"/>
    <property type="project" value="UniProtKB-UniRule"/>
</dbReference>
<comment type="caution">
    <text evidence="4">The sequence shown here is derived from an EMBL/GenBank/DDBJ whole genome shotgun (WGS) entry which is preliminary data.</text>
</comment>
<proteinExistence type="predicted"/>
<evidence type="ECO:0000256" key="1">
    <source>
        <dbReference type="ARBA" id="ARBA00023125"/>
    </source>
</evidence>
<dbReference type="Gene3D" id="1.10.357.10">
    <property type="entry name" value="Tetracycline Repressor, domain 2"/>
    <property type="match status" value="1"/>
</dbReference>
<protein>
    <submittedName>
        <fullName evidence="4">TetR/AcrR family transcriptional regulator</fullName>
    </submittedName>
</protein>
<dbReference type="EMBL" id="BORT01000006">
    <property type="protein sequence ID" value="GIO47144.1"/>
    <property type="molecule type" value="Genomic_DNA"/>
</dbReference>
<dbReference type="InterPro" id="IPR001647">
    <property type="entry name" value="HTH_TetR"/>
</dbReference>
<evidence type="ECO:0000256" key="2">
    <source>
        <dbReference type="PROSITE-ProRule" id="PRU00335"/>
    </source>
</evidence>
<dbReference type="RefSeq" id="WP_212978043.1">
    <property type="nucleotide sequence ID" value="NZ_AP025343.1"/>
</dbReference>
<organism evidence="4 5">
    <name type="scientific">Paenibacillus azoreducens</name>
    <dbReference type="NCBI Taxonomy" id="116718"/>
    <lineage>
        <taxon>Bacteria</taxon>
        <taxon>Bacillati</taxon>
        <taxon>Bacillota</taxon>
        <taxon>Bacilli</taxon>
        <taxon>Bacillales</taxon>
        <taxon>Paenibacillaceae</taxon>
        <taxon>Paenibacillus</taxon>
    </lineage>
</organism>
<dbReference type="InterPro" id="IPR009057">
    <property type="entry name" value="Homeodomain-like_sf"/>
</dbReference>
<name>A0A919YB32_9BACL</name>
<evidence type="ECO:0000259" key="3">
    <source>
        <dbReference type="PROSITE" id="PS50977"/>
    </source>
</evidence>
<dbReference type="PROSITE" id="PS50977">
    <property type="entry name" value="HTH_TETR_2"/>
    <property type="match status" value="1"/>
</dbReference>
<feature type="domain" description="HTH tetR-type" evidence="3">
    <location>
        <begin position="11"/>
        <end position="71"/>
    </location>
</feature>
<keyword evidence="5" id="KW-1185">Reference proteome</keyword>
<gene>
    <name evidence="4" type="ORF">J34TS1_19090</name>
</gene>
<dbReference type="Proteomes" id="UP000682811">
    <property type="component" value="Unassembled WGS sequence"/>
</dbReference>
<sequence>MTEKKIDPRIVRTRKLIMDAFVLLLKKHDFKDITIGDITSEATVNRATFYYHFTDKHDLLDKVLREDLMTKVIGEITDLDKLNEAAVVRVFMILTRFQTTLGAQCPRSFEAFATTIEEIIKSELERIFYQMLLQWHHVASDESLRIAAVMLSWGIYGASIDWRLNSRMQPEEYIQSALPFIMHGMNVPNG</sequence>
<dbReference type="SUPFAM" id="SSF46689">
    <property type="entry name" value="Homeodomain-like"/>
    <property type="match status" value="1"/>
</dbReference>
<accession>A0A919YB32</accession>